<gene>
    <name evidence="2" type="ORF">F6S87_04805</name>
</gene>
<name>A0A6I5N094_9BIFI</name>
<dbReference type="Proteomes" id="UP000469292">
    <property type="component" value="Unassembled WGS sequence"/>
</dbReference>
<dbReference type="PANTHER" id="PTHR30595:SF6">
    <property type="entry name" value="SCHLAFEN ALBA-2 DOMAIN-CONTAINING PROTEIN"/>
    <property type="match status" value="1"/>
</dbReference>
<evidence type="ECO:0000313" key="2">
    <source>
        <dbReference type="EMBL" id="NEG69926.1"/>
    </source>
</evidence>
<dbReference type="InterPro" id="IPR007421">
    <property type="entry name" value="Schlafen_AlbA_2_dom"/>
</dbReference>
<accession>A0A6I5N094</accession>
<dbReference type="PANTHER" id="PTHR30595">
    <property type="entry name" value="GLPR-RELATED TRANSCRIPTIONAL REPRESSOR"/>
    <property type="match status" value="1"/>
</dbReference>
<dbReference type="Gene3D" id="3.30.565.60">
    <property type="match status" value="1"/>
</dbReference>
<protein>
    <submittedName>
        <fullName evidence="2">Transcriptional regulator</fullName>
    </submittedName>
</protein>
<dbReference type="AlphaFoldDB" id="A0A6I5N094"/>
<dbReference type="EMBL" id="VYSG01000001">
    <property type="protein sequence ID" value="NEG69926.1"/>
    <property type="molecule type" value="Genomic_DNA"/>
</dbReference>
<feature type="domain" description="Schlafen AlbA-2" evidence="1">
    <location>
        <begin position="17"/>
        <end position="139"/>
    </location>
</feature>
<dbReference type="InterPro" id="IPR038475">
    <property type="entry name" value="RecG_C_sf"/>
</dbReference>
<organism evidence="2 3">
    <name type="scientific">Bifidobacterium choloepi</name>
    <dbReference type="NCBI Taxonomy" id="2614131"/>
    <lineage>
        <taxon>Bacteria</taxon>
        <taxon>Bacillati</taxon>
        <taxon>Actinomycetota</taxon>
        <taxon>Actinomycetes</taxon>
        <taxon>Bifidobacteriales</taxon>
        <taxon>Bifidobacteriaceae</taxon>
        <taxon>Bifidobacterium</taxon>
    </lineage>
</organism>
<evidence type="ECO:0000313" key="3">
    <source>
        <dbReference type="Proteomes" id="UP000469292"/>
    </source>
</evidence>
<dbReference type="RefSeq" id="WP_163227432.1">
    <property type="nucleotide sequence ID" value="NZ_VYSG01000001.1"/>
</dbReference>
<proteinExistence type="predicted"/>
<reference evidence="2 3" key="1">
    <citation type="submission" date="2019-09" db="EMBL/GenBank/DDBJ databases">
        <title>Phylogenetic characterization of a novel taxon of the genus Bifidobacterium: Bifidobacterium choloepi sp. nov.</title>
        <authorList>
            <person name="Modesto M."/>
            <person name="Satti M."/>
        </authorList>
    </citation>
    <scope>NUCLEOTIDE SEQUENCE [LARGE SCALE GENOMIC DNA]</scope>
    <source>
        <strain evidence="2 3">BRDM6</strain>
    </source>
</reference>
<dbReference type="Pfam" id="PF13749">
    <property type="entry name" value="HATPase_c_4"/>
    <property type="match status" value="1"/>
</dbReference>
<evidence type="ECO:0000259" key="1">
    <source>
        <dbReference type="Pfam" id="PF04326"/>
    </source>
</evidence>
<dbReference type="Pfam" id="PF04326">
    <property type="entry name" value="SLFN_AlbA_2"/>
    <property type="match status" value="1"/>
</dbReference>
<keyword evidence="3" id="KW-1185">Reference proteome</keyword>
<sequence length="487" mass="55578">MENLTLLVHELRKNPAETEWLEFKHNKYTPEMIGEDISALANSAALAGRPFAYLVWGVDDATHDIVGTTNEWYAMRRGKQEIENWVRTQLSGNTELDFLRTEIDENRHVLLLKIGSAVNRPVSFGKTEYIRVGSYTKKLHDVPSKQTALWDRLRASRFENGVAKNDLSVTDILSLLDSQSCFDRLNRPYPSTSQLVVDYFEEEGVVMRQDNGQYSISNMGALLFAKRLSDFPRLGRKTVRVIRYEGDNKIGASKEEEYSSGYAVDFDGLIQLINAMTPSHETIGMALREEHGAYPELAIREVIANALIHQDFTVTGAGPMVEIFDHRMEITSPGTLMVDQMRIIDAPPQSRNEDTAALMRRMKICEERGTGWDKIAMSCEHMELPSPRIRGYDTGTRVTLFSARPFSRISMEDREWACYMHACLRYLNEDEETTYMTNASLRERFGLDKKAQPTISKLIKHAVERGLIKPLDPSTAPRYMKYVPNWA</sequence>
<dbReference type="InterPro" id="IPR038461">
    <property type="entry name" value="Schlafen_AlbA_2_dom_sf"/>
</dbReference>
<dbReference type="Gene3D" id="3.30.950.30">
    <property type="entry name" value="Schlafen, AAA domain"/>
    <property type="match status" value="1"/>
</dbReference>
<comment type="caution">
    <text evidence="2">The sequence shown here is derived from an EMBL/GenBank/DDBJ whole genome shotgun (WGS) entry which is preliminary data.</text>
</comment>